<organism evidence="1 2">
    <name type="scientific">Trichogramma kaykai</name>
    <dbReference type="NCBI Taxonomy" id="54128"/>
    <lineage>
        <taxon>Eukaryota</taxon>
        <taxon>Metazoa</taxon>
        <taxon>Ecdysozoa</taxon>
        <taxon>Arthropoda</taxon>
        <taxon>Hexapoda</taxon>
        <taxon>Insecta</taxon>
        <taxon>Pterygota</taxon>
        <taxon>Neoptera</taxon>
        <taxon>Endopterygota</taxon>
        <taxon>Hymenoptera</taxon>
        <taxon>Apocrita</taxon>
        <taxon>Proctotrupomorpha</taxon>
        <taxon>Chalcidoidea</taxon>
        <taxon>Trichogrammatidae</taxon>
        <taxon>Trichogramma</taxon>
    </lineage>
</organism>
<dbReference type="Proteomes" id="UP001627154">
    <property type="component" value="Unassembled WGS sequence"/>
</dbReference>
<evidence type="ECO:0000313" key="1">
    <source>
        <dbReference type="EMBL" id="KAL3389212.1"/>
    </source>
</evidence>
<dbReference type="EMBL" id="JBJJXI010000123">
    <property type="protein sequence ID" value="KAL3389212.1"/>
    <property type="molecule type" value="Genomic_DNA"/>
</dbReference>
<dbReference type="AlphaFoldDB" id="A0ABD2W7Z2"/>
<evidence type="ECO:0000313" key="2">
    <source>
        <dbReference type="Proteomes" id="UP001627154"/>
    </source>
</evidence>
<protein>
    <submittedName>
        <fullName evidence="1">Uncharacterized protein</fullName>
    </submittedName>
</protein>
<keyword evidence="2" id="KW-1185">Reference proteome</keyword>
<comment type="caution">
    <text evidence="1">The sequence shown here is derived from an EMBL/GenBank/DDBJ whole genome shotgun (WGS) entry which is preliminary data.</text>
</comment>
<gene>
    <name evidence="1" type="ORF">TKK_015472</name>
</gene>
<reference evidence="1 2" key="1">
    <citation type="journal article" date="2024" name="bioRxiv">
        <title>A reference genome for Trichogramma kaykai: A tiny desert-dwelling parasitoid wasp with competing sex-ratio distorters.</title>
        <authorList>
            <person name="Culotta J."/>
            <person name="Lindsey A.R."/>
        </authorList>
    </citation>
    <scope>NUCLEOTIDE SEQUENCE [LARGE SCALE GENOMIC DNA]</scope>
    <source>
        <strain evidence="1 2">KSX58</strain>
    </source>
</reference>
<proteinExistence type="predicted"/>
<name>A0ABD2W7Z2_9HYME</name>
<accession>A0ABD2W7Z2</accession>
<sequence>MDAEKIKDSNADLYQLIDDQYLIDKFAHQFYETVDLYSDLINKTFELFNHVEECYNRLSSKYKKNEKILLNQIEYALNTLIGSIYFTRDLANDSPQKIIAIDTAFRELSKNLLNIFDNYINYILNPYTIRDTLELLNSIRQGRENHSLVEQSKKEIENERISQINLIKYQDPSGQIICENNNERQITAPPDPSFLPESLPKNVVVNQVPIQTELLPEIRPKNQFIDGLKLIPELAPENYPKNVFVNEVPMQK</sequence>